<proteinExistence type="predicted"/>
<dbReference type="AlphaFoldDB" id="S0KXT4"/>
<evidence type="ECO:0000313" key="2">
    <source>
        <dbReference type="EMBL" id="EOT44086.1"/>
    </source>
</evidence>
<evidence type="ECO:0000256" key="1">
    <source>
        <dbReference type="SAM" id="MobiDB-lite"/>
    </source>
</evidence>
<dbReference type="SUPFAM" id="SSF46785">
    <property type="entry name" value="Winged helix' DNA-binding domain"/>
    <property type="match status" value="1"/>
</dbReference>
<dbReference type="RefSeq" id="WP_016171459.1">
    <property type="nucleotide sequence ID" value="NZ_ASWK01000001.1"/>
</dbReference>
<evidence type="ECO:0000313" key="3">
    <source>
        <dbReference type="Proteomes" id="UP000014127"/>
    </source>
</evidence>
<name>S0KXT4_9ENTE</name>
<dbReference type="Proteomes" id="UP000014127">
    <property type="component" value="Unassembled WGS sequence"/>
</dbReference>
<protein>
    <submittedName>
        <fullName evidence="2">Uncharacterized protein</fullName>
    </submittedName>
</protein>
<dbReference type="InterPro" id="IPR036390">
    <property type="entry name" value="WH_DNA-bd_sf"/>
</dbReference>
<feature type="region of interest" description="Disordered" evidence="1">
    <location>
        <begin position="1"/>
        <end position="20"/>
    </location>
</feature>
<dbReference type="EMBL" id="AHYR01000001">
    <property type="protein sequence ID" value="EOT44086.1"/>
    <property type="molecule type" value="Genomic_DNA"/>
</dbReference>
<sequence length="322" mass="37375">MPKKKSDKTDRSAPPNLKTDNPKIIETIEEKKIRWSNFFKKKLSVEYTEQDYEDTFFIVPNQIFENRKMKIIELLSDNTDEIAVLMAICSKKLIADYTAGKLETNLFSIDDITLLVYGNKSQRSELNGYKKETLQAIENLNNLEFIKIDFLSSLGLYKATIDFKNDDEKVSFTKIWYNDFFRIMNLTNHKSKRISLLLVYLAIAYRIFETDNSNYRATDSLGSIANAMNLSSTTVSNRLKELENKNILISVSVVCPSDKYIEQRCTSLFRHRNKFVDRLKESLSRKEFIDVVRPRPEPEYVSKSNNDLFPDTIEELISSLAA</sequence>
<gene>
    <name evidence="2" type="ORF">OMK_00230</name>
</gene>
<comment type="caution">
    <text evidence="2">The sequence shown here is derived from an EMBL/GenBank/DDBJ whole genome shotgun (WGS) entry which is preliminary data.</text>
</comment>
<keyword evidence="3" id="KW-1185">Reference proteome</keyword>
<organism evidence="2 3">
    <name type="scientific">Enterococcus dispar ATCC 51266</name>
    <dbReference type="NCBI Taxonomy" id="1139219"/>
    <lineage>
        <taxon>Bacteria</taxon>
        <taxon>Bacillati</taxon>
        <taxon>Bacillota</taxon>
        <taxon>Bacilli</taxon>
        <taxon>Lactobacillales</taxon>
        <taxon>Enterococcaceae</taxon>
        <taxon>Enterococcus</taxon>
    </lineage>
</organism>
<dbReference type="HOGENOM" id="CLU_862599_0_0_9"/>
<accession>S0KXT4</accession>
<reference evidence="2 3" key="1">
    <citation type="submission" date="2013-03" db="EMBL/GenBank/DDBJ databases">
        <title>The Genome Sequence of Enterococcus dispar ATCC_51266 (Illumina only assembly).</title>
        <authorList>
            <consortium name="The Broad Institute Genomics Platform"/>
            <consortium name="The Broad Institute Genome Sequencing Center for Infectious Disease"/>
            <person name="Earl A."/>
            <person name="Russ C."/>
            <person name="Gilmore M."/>
            <person name="Surin D."/>
            <person name="Walker B."/>
            <person name="Young S."/>
            <person name="Zeng Q."/>
            <person name="Gargeya S."/>
            <person name="Fitzgerald M."/>
            <person name="Haas B."/>
            <person name="Abouelleil A."/>
            <person name="Allen A.W."/>
            <person name="Alvarado L."/>
            <person name="Arachchi H.M."/>
            <person name="Berlin A.M."/>
            <person name="Chapman S.B."/>
            <person name="Gainer-Dewar J."/>
            <person name="Goldberg J."/>
            <person name="Griggs A."/>
            <person name="Gujja S."/>
            <person name="Hansen M."/>
            <person name="Howarth C."/>
            <person name="Imamovic A."/>
            <person name="Ireland A."/>
            <person name="Larimer J."/>
            <person name="McCowan C."/>
            <person name="Murphy C."/>
            <person name="Pearson M."/>
            <person name="Poon T.W."/>
            <person name="Priest M."/>
            <person name="Roberts A."/>
            <person name="Saif S."/>
            <person name="Shea T."/>
            <person name="Sisk P."/>
            <person name="Sykes S."/>
            <person name="Wortman J."/>
            <person name="Nusbaum C."/>
            <person name="Birren B."/>
        </authorList>
    </citation>
    <scope>NUCLEOTIDE SEQUENCE [LARGE SCALE GENOMIC DNA]</scope>
    <source>
        <strain evidence="2 3">ATCC 51266</strain>
    </source>
</reference>
<dbReference type="PATRIC" id="fig|1139219.3.peg.225"/>